<feature type="region of interest" description="Disordered" evidence="9">
    <location>
        <begin position="348"/>
        <end position="388"/>
    </location>
</feature>
<dbReference type="HOGENOM" id="CLU_025885_2_2_1"/>
<dbReference type="GO" id="GO:0003906">
    <property type="term" value="F:DNA-(apurinic or apyrimidinic site) endonuclease activity"/>
    <property type="evidence" value="ECO:0007669"/>
    <property type="project" value="TreeGrafter"/>
</dbReference>
<keyword evidence="8" id="KW-0234">DNA repair</keyword>
<evidence type="ECO:0000256" key="8">
    <source>
        <dbReference type="ARBA" id="ARBA00023204"/>
    </source>
</evidence>
<dbReference type="GO" id="GO:0006284">
    <property type="term" value="P:base-excision repair"/>
    <property type="evidence" value="ECO:0007669"/>
    <property type="project" value="TreeGrafter"/>
</dbReference>
<dbReference type="CDD" id="cd00019">
    <property type="entry name" value="AP2Ec"/>
    <property type="match status" value="1"/>
</dbReference>
<evidence type="ECO:0000256" key="9">
    <source>
        <dbReference type="SAM" id="MobiDB-lite"/>
    </source>
</evidence>
<evidence type="ECO:0000256" key="7">
    <source>
        <dbReference type="ARBA" id="ARBA00022833"/>
    </source>
</evidence>
<dbReference type="InParanoid" id="A0A0C2WZ09"/>
<protein>
    <recommendedName>
        <fullName evidence="3">Apurinic-apyrimidinic endonuclease 1</fullName>
    </recommendedName>
</protein>
<proteinExistence type="inferred from homology"/>
<dbReference type="SUPFAM" id="SSF51658">
    <property type="entry name" value="Xylose isomerase-like"/>
    <property type="match status" value="1"/>
</dbReference>
<dbReference type="NCBIfam" id="NF002199">
    <property type="entry name" value="PRK01060.1-4"/>
    <property type="match status" value="1"/>
</dbReference>
<organism evidence="11 12">
    <name type="scientific">Amanita muscaria (strain Koide BX008)</name>
    <dbReference type="NCBI Taxonomy" id="946122"/>
    <lineage>
        <taxon>Eukaryota</taxon>
        <taxon>Fungi</taxon>
        <taxon>Dikarya</taxon>
        <taxon>Basidiomycota</taxon>
        <taxon>Agaricomycotina</taxon>
        <taxon>Agaricomycetes</taxon>
        <taxon>Agaricomycetidae</taxon>
        <taxon>Agaricales</taxon>
        <taxon>Pluteineae</taxon>
        <taxon>Amanitaceae</taxon>
        <taxon>Amanita</taxon>
    </lineage>
</organism>
<evidence type="ECO:0000256" key="5">
    <source>
        <dbReference type="ARBA" id="ARBA00022763"/>
    </source>
</evidence>
<dbReference type="GO" id="GO:0008081">
    <property type="term" value="F:phosphoric diester hydrolase activity"/>
    <property type="evidence" value="ECO:0007669"/>
    <property type="project" value="TreeGrafter"/>
</dbReference>
<evidence type="ECO:0000256" key="4">
    <source>
        <dbReference type="ARBA" id="ARBA00022723"/>
    </source>
</evidence>
<dbReference type="PROSITE" id="PS00731">
    <property type="entry name" value="AP_NUCLEASE_F2_3"/>
    <property type="match status" value="1"/>
</dbReference>
<dbReference type="AlphaFoldDB" id="A0A0C2WZ09"/>
<comment type="similarity">
    <text evidence="2">Belongs to the AP endonuclease 2 family.</text>
</comment>
<feature type="compositionally biased region" description="Acidic residues" evidence="9">
    <location>
        <begin position="375"/>
        <end position="388"/>
    </location>
</feature>
<evidence type="ECO:0000313" key="11">
    <source>
        <dbReference type="EMBL" id="KIL67037.1"/>
    </source>
</evidence>
<evidence type="ECO:0000256" key="3">
    <source>
        <dbReference type="ARBA" id="ARBA00021759"/>
    </source>
</evidence>
<dbReference type="Pfam" id="PF01261">
    <property type="entry name" value="AP_endonuc_2"/>
    <property type="match status" value="1"/>
</dbReference>
<reference evidence="11 12" key="1">
    <citation type="submission" date="2014-04" db="EMBL/GenBank/DDBJ databases">
        <title>Evolutionary Origins and Diversification of the Mycorrhizal Mutualists.</title>
        <authorList>
            <consortium name="DOE Joint Genome Institute"/>
            <consortium name="Mycorrhizal Genomics Consortium"/>
            <person name="Kohler A."/>
            <person name="Kuo A."/>
            <person name="Nagy L.G."/>
            <person name="Floudas D."/>
            <person name="Copeland A."/>
            <person name="Barry K.W."/>
            <person name="Cichocki N."/>
            <person name="Veneault-Fourrey C."/>
            <person name="LaButti K."/>
            <person name="Lindquist E.A."/>
            <person name="Lipzen A."/>
            <person name="Lundell T."/>
            <person name="Morin E."/>
            <person name="Murat C."/>
            <person name="Riley R."/>
            <person name="Ohm R."/>
            <person name="Sun H."/>
            <person name="Tunlid A."/>
            <person name="Henrissat B."/>
            <person name="Grigoriev I.V."/>
            <person name="Hibbett D.S."/>
            <person name="Martin F."/>
        </authorList>
    </citation>
    <scope>NUCLEOTIDE SEQUENCE [LARGE SCALE GENOMIC DNA]</scope>
    <source>
        <strain evidence="11 12">Koide BX008</strain>
    </source>
</reference>
<sequence>MNAEHPVRTSQKRKAKVLATDDSEHLERVKSCPWKIGAHVSSAGGVENAVLNAAAIGANAFALFLKSQRKWHGPPLSEDSISLFKTRMEQYDYTPSVVLPHGSYLVNLGNPDPAKREKSYECFLDDLKRCEQLGLEMYNFHPGSTLGSISTDECIAHIANSINRAHKETNSVTIVIENMAGSGNVIGSDFKELGSIIGRVEDRSRVGVCLDTCHMFAAGYDIRTKDGWDAMLSQFDEKVGLKYLRGMHINDSKMDLNSRRDRHENIGLGYLGIRTFSHLLSDPRVQGIPLILETQSFEKPKDVWGKEIQVLQRLVTINADQHGALTDIEEKEMSDSIRVVVNLVGGSRTNKKSRSSNTTGNGKASGRRKKKGVEESEGEGEPAESDED</sequence>
<dbReference type="InterPro" id="IPR018246">
    <property type="entry name" value="AP_endonuc_F2_Zn_BS"/>
</dbReference>
<dbReference type="PANTHER" id="PTHR21445">
    <property type="entry name" value="ENDONUCLEASE IV ENDODEOXYRIBONUCLEASE IV"/>
    <property type="match status" value="1"/>
</dbReference>
<dbReference type="PROSITE" id="PS51432">
    <property type="entry name" value="AP_NUCLEASE_F2_4"/>
    <property type="match status" value="1"/>
</dbReference>
<keyword evidence="7" id="KW-0862">Zinc</keyword>
<dbReference type="Proteomes" id="UP000054549">
    <property type="component" value="Unassembled WGS sequence"/>
</dbReference>
<dbReference type="NCBIfam" id="TIGR00587">
    <property type="entry name" value="nfo"/>
    <property type="match status" value="1"/>
</dbReference>
<evidence type="ECO:0000256" key="2">
    <source>
        <dbReference type="ARBA" id="ARBA00005340"/>
    </source>
</evidence>
<dbReference type="InterPro" id="IPR001719">
    <property type="entry name" value="AP_endonuc_2"/>
</dbReference>
<evidence type="ECO:0000259" key="10">
    <source>
        <dbReference type="Pfam" id="PF01261"/>
    </source>
</evidence>
<keyword evidence="12" id="KW-1185">Reference proteome</keyword>
<dbReference type="OrthoDB" id="7663182at2759"/>
<dbReference type="HAMAP" id="MF_00152">
    <property type="entry name" value="Nfo"/>
    <property type="match status" value="1"/>
</dbReference>
<name>A0A0C2WZ09_AMAMK</name>
<dbReference type="FunCoup" id="A0A0C2WZ09">
    <property type="interactions" value="397"/>
</dbReference>
<dbReference type="PANTHER" id="PTHR21445:SF0">
    <property type="entry name" value="APURINIC-APYRIMIDINIC ENDONUCLEASE"/>
    <property type="match status" value="1"/>
</dbReference>
<dbReference type="EMBL" id="KN818233">
    <property type="protein sequence ID" value="KIL67037.1"/>
    <property type="molecule type" value="Genomic_DNA"/>
</dbReference>
<dbReference type="FunFam" id="3.20.20.150:FF:000001">
    <property type="entry name" value="Probable endonuclease 4"/>
    <property type="match status" value="1"/>
</dbReference>
<dbReference type="SMART" id="SM00518">
    <property type="entry name" value="AP2Ec"/>
    <property type="match status" value="1"/>
</dbReference>
<keyword evidence="6" id="KW-0378">Hydrolase</keyword>
<gene>
    <name evidence="11" type="ORF">M378DRAFT_1025585</name>
</gene>
<evidence type="ECO:0000256" key="1">
    <source>
        <dbReference type="ARBA" id="ARBA00001947"/>
    </source>
</evidence>
<feature type="domain" description="Xylose isomerase-like TIM barrel" evidence="10">
    <location>
        <begin position="52"/>
        <end position="313"/>
    </location>
</feature>
<dbReference type="Gene3D" id="3.20.20.150">
    <property type="entry name" value="Divalent-metal-dependent TIM barrel enzymes"/>
    <property type="match status" value="1"/>
</dbReference>
<accession>A0A0C2WZ09</accession>
<dbReference type="InterPro" id="IPR036237">
    <property type="entry name" value="Xyl_isomerase-like_sf"/>
</dbReference>
<dbReference type="PROSITE" id="PS00730">
    <property type="entry name" value="AP_NUCLEASE_F2_2"/>
    <property type="match status" value="1"/>
</dbReference>
<dbReference type="STRING" id="946122.A0A0C2WZ09"/>
<evidence type="ECO:0000256" key="6">
    <source>
        <dbReference type="ARBA" id="ARBA00022801"/>
    </source>
</evidence>
<comment type="cofactor">
    <cofactor evidence="1">
        <name>Zn(2+)</name>
        <dbReference type="ChEBI" id="CHEBI:29105"/>
    </cofactor>
</comment>
<dbReference type="GO" id="GO:0008270">
    <property type="term" value="F:zinc ion binding"/>
    <property type="evidence" value="ECO:0007669"/>
    <property type="project" value="InterPro"/>
</dbReference>
<evidence type="ECO:0000313" key="12">
    <source>
        <dbReference type="Proteomes" id="UP000054549"/>
    </source>
</evidence>
<feature type="region of interest" description="Disordered" evidence="9">
    <location>
        <begin position="1"/>
        <end position="22"/>
    </location>
</feature>
<keyword evidence="5" id="KW-0227">DNA damage</keyword>
<keyword evidence="4" id="KW-0479">Metal-binding</keyword>
<dbReference type="GO" id="GO:0005739">
    <property type="term" value="C:mitochondrion"/>
    <property type="evidence" value="ECO:0007669"/>
    <property type="project" value="TreeGrafter"/>
</dbReference>
<dbReference type="GO" id="GO:0003677">
    <property type="term" value="F:DNA binding"/>
    <property type="evidence" value="ECO:0007669"/>
    <property type="project" value="InterPro"/>
</dbReference>
<dbReference type="InterPro" id="IPR013022">
    <property type="entry name" value="Xyl_isomerase-like_TIM-brl"/>
</dbReference>
<dbReference type="GO" id="GO:0005634">
    <property type="term" value="C:nucleus"/>
    <property type="evidence" value="ECO:0007669"/>
    <property type="project" value="TreeGrafter"/>
</dbReference>